<evidence type="ECO:0000256" key="4">
    <source>
        <dbReference type="SAM" id="Phobius"/>
    </source>
</evidence>
<evidence type="ECO:0000256" key="1">
    <source>
        <dbReference type="ARBA" id="ARBA00004429"/>
    </source>
</evidence>
<dbReference type="Pfam" id="PF07690">
    <property type="entry name" value="MFS_1"/>
    <property type="match status" value="1"/>
</dbReference>
<protein>
    <submittedName>
        <fullName evidence="6">L-fucose:H+ symporter permease</fullName>
    </submittedName>
</protein>
<evidence type="ECO:0000313" key="7">
    <source>
        <dbReference type="Proteomes" id="UP001224412"/>
    </source>
</evidence>
<keyword evidence="4" id="KW-1133">Transmembrane helix</keyword>
<dbReference type="InterPro" id="IPR050375">
    <property type="entry name" value="MFS_TsgA-like"/>
</dbReference>
<feature type="transmembrane region" description="Helical" evidence="4">
    <location>
        <begin position="337"/>
        <end position="354"/>
    </location>
</feature>
<dbReference type="NCBIfam" id="TIGR00885">
    <property type="entry name" value="fucP"/>
    <property type="match status" value="1"/>
</dbReference>
<comment type="subcellular location">
    <subcellularLocation>
        <location evidence="1">Cell inner membrane</location>
        <topology evidence="1">Multi-pass membrane protein</topology>
    </subcellularLocation>
</comment>
<feature type="transmembrane region" description="Helical" evidence="4">
    <location>
        <begin position="129"/>
        <end position="149"/>
    </location>
</feature>
<keyword evidence="4" id="KW-0812">Transmembrane</keyword>
<feature type="region of interest" description="Disordered" evidence="3">
    <location>
        <begin position="1"/>
        <end position="27"/>
    </location>
</feature>
<dbReference type="PANTHER" id="PTHR43702">
    <property type="entry name" value="L-FUCOSE-PROTON SYMPORTER"/>
    <property type="match status" value="1"/>
</dbReference>
<evidence type="ECO:0000313" key="8">
    <source>
        <dbReference type="Proteomes" id="UP001239759"/>
    </source>
</evidence>
<evidence type="ECO:0000256" key="2">
    <source>
        <dbReference type="ARBA" id="ARBA00022475"/>
    </source>
</evidence>
<feature type="transmembrane region" description="Helical" evidence="4">
    <location>
        <begin position="34"/>
        <end position="55"/>
    </location>
</feature>
<feature type="transmembrane region" description="Helical" evidence="4">
    <location>
        <begin position="309"/>
        <end position="330"/>
    </location>
</feature>
<dbReference type="Proteomes" id="UP001224412">
    <property type="component" value="Unassembled WGS sequence"/>
</dbReference>
<dbReference type="AlphaFoldDB" id="A0AAP4BQ56"/>
<dbReference type="InterPro" id="IPR011701">
    <property type="entry name" value="MFS"/>
</dbReference>
<dbReference type="InterPro" id="IPR005275">
    <property type="entry name" value="Lfuc_symporter_FucP"/>
</dbReference>
<dbReference type="SUPFAM" id="SSF103473">
    <property type="entry name" value="MFS general substrate transporter"/>
    <property type="match status" value="1"/>
</dbReference>
<dbReference type="RefSeq" id="WP_027017550.1">
    <property type="nucleotide sequence ID" value="NZ_CP051667.1"/>
</dbReference>
<keyword evidence="2" id="KW-1003">Cell membrane</keyword>
<dbReference type="InterPro" id="IPR036259">
    <property type="entry name" value="MFS_trans_sf"/>
</dbReference>
<feature type="transmembrane region" description="Helical" evidence="4">
    <location>
        <begin position="393"/>
        <end position="411"/>
    </location>
</feature>
<dbReference type="CDD" id="cd17394">
    <property type="entry name" value="MFS_FucP_like"/>
    <property type="match status" value="1"/>
</dbReference>
<dbReference type="Gene3D" id="1.20.1250.20">
    <property type="entry name" value="MFS general substrate transporter like domains"/>
    <property type="match status" value="2"/>
</dbReference>
<dbReference type="GO" id="GO:0015535">
    <property type="term" value="F:fucose:proton symporter activity"/>
    <property type="evidence" value="ECO:0007669"/>
    <property type="project" value="InterPro"/>
</dbReference>
<feature type="transmembrane region" description="Helical" evidence="4">
    <location>
        <begin position="423"/>
        <end position="443"/>
    </location>
</feature>
<dbReference type="EMBL" id="JASNUQ010000005">
    <property type="protein sequence ID" value="MDK4289969.1"/>
    <property type="molecule type" value="Genomic_DNA"/>
</dbReference>
<organism evidence="6 7">
    <name type="scientific">Corynebacterium pseudodiphtheriticum</name>
    <dbReference type="NCBI Taxonomy" id="37637"/>
    <lineage>
        <taxon>Bacteria</taxon>
        <taxon>Bacillati</taxon>
        <taxon>Actinomycetota</taxon>
        <taxon>Actinomycetes</taxon>
        <taxon>Mycobacteriales</taxon>
        <taxon>Corynebacteriaceae</taxon>
        <taxon>Corynebacterium</taxon>
    </lineage>
</organism>
<feature type="transmembrane region" description="Helical" evidence="4">
    <location>
        <begin position="170"/>
        <end position="193"/>
    </location>
</feature>
<feature type="transmembrane region" description="Helical" evidence="4">
    <location>
        <begin position="360"/>
        <end position="381"/>
    </location>
</feature>
<feature type="transmembrane region" description="Helical" evidence="4">
    <location>
        <begin position="274"/>
        <end position="297"/>
    </location>
</feature>
<feature type="transmembrane region" description="Helical" evidence="4">
    <location>
        <begin position="75"/>
        <end position="96"/>
    </location>
</feature>
<evidence type="ECO:0000313" key="6">
    <source>
        <dbReference type="EMBL" id="MDK4306812.1"/>
    </source>
</evidence>
<reference evidence="6 8" key="1">
    <citation type="submission" date="2023-05" db="EMBL/GenBank/DDBJ databases">
        <title>Metabolic capabilities are highly conserved among human nasal-associated Corynebacterium species in pangenomic analyses.</title>
        <authorList>
            <person name="Tran T.H."/>
            <person name="Roberts A.Q."/>
            <person name="Escapa I.F."/>
            <person name="Gao W."/>
            <person name="Conlan S."/>
            <person name="Kong H."/>
            <person name="Segre J.A."/>
            <person name="Kelly M.S."/>
            <person name="Lemon K.P."/>
        </authorList>
    </citation>
    <scope>NUCLEOTIDE SEQUENCE</scope>
    <source>
        <strain evidence="6">KPL2773</strain>
        <strain evidence="5 8">KPL3772</strain>
    </source>
</reference>
<keyword evidence="4" id="KW-0472">Membrane</keyword>
<proteinExistence type="predicted"/>
<comment type="caution">
    <text evidence="6">The sequence shown here is derived from an EMBL/GenBank/DDBJ whole genome shotgun (WGS) entry which is preliminary data.</text>
</comment>
<dbReference type="EMBL" id="JASNVH010000006">
    <property type="protein sequence ID" value="MDK4306812.1"/>
    <property type="molecule type" value="Genomic_DNA"/>
</dbReference>
<name>A0AAP4BQ56_9CORY</name>
<feature type="transmembrane region" description="Helical" evidence="4">
    <location>
        <begin position="222"/>
        <end position="242"/>
    </location>
</feature>
<evidence type="ECO:0000313" key="5">
    <source>
        <dbReference type="EMBL" id="MDK4289969.1"/>
    </source>
</evidence>
<accession>A0AAP4BQ56</accession>
<dbReference type="GO" id="GO:0005886">
    <property type="term" value="C:plasma membrane"/>
    <property type="evidence" value="ECO:0007669"/>
    <property type="project" value="UniProtKB-SubCell"/>
</dbReference>
<feature type="transmembrane region" description="Helical" evidence="4">
    <location>
        <begin position="103"/>
        <end position="123"/>
    </location>
</feature>
<sequence>MNGKSNLNPANSAGTEATGTQKSTGTKKNESGGFLYPGLLLPFVLIVSCFAAWGISTDLTAPMVNVFSSVFDMNAFQSALVQFAYFGAYFLLAIPAAIINTKLGFKGGVVLGMSMAALGAFMFFPASQIMTYGVFLAALFILAGGLSIVETSANPYVMSLGPEKNATRRLNFAQAFNPIGANIGVLMATLLVAPHIRESVDKSGLSEDQLLEQTSQELEKVMIPYIILGVLYVALALSIFFVKVPKNKAMEETDFSNVPKGVVGRLWNNGTYRFGVVAQFFNVAAQTCIWTFIPFYIQYTLDADLKTAGWWLQISLVFFLVARFVMVWLMGKIEGRYLLTIMCGLGVVFTIIGILSGNVLGALCIVALSACISLLFPTIYGISLTGVGRDTKFASSGLVMAIIGGAIAPMIQGAIQDATNPQVGFTFVLLCFIVIGAFGLYAIKHQKSDDIEAAPTMGKK</sequence>
<evidence type="ECO:0000256" key="3">
    <source>
        <dbReference type="SAM" id="MobiDB-lite"/>
    </source>
</evidence>
<dbReference type="GeneID" id="42781041"/>
<keyword evidence="8" id="KW-1185">Reference proteome</keyword>
<gene>
    <name evidence="6" type="primary">fucP</name>
    <name evidence="5" type="ORF">QPX23_04385</name>
    <name evidence="6" type="ORF">QPX42_04495</name>
</gene>
<feature type="compositionally biased region" description="Polar residues" evidence="3">
    <location>
        <begin position="1"/>
        <end position="26"/>
    </location>
</feature>
<dbReference type="PANTHER" id="PTHR43702:SF11">
    <property type="entry name" value="L-FUCOSE-PROTON SYMPORTER"/>
    <property type="match status" value="1"/>
</dbReference>
<dbReference type="Proteomes" id="UP001239759">
    <property type="component" value="Unassembled WGS sequence"/>
</dbReference>